<evidence type="ECO:0000313" key="3">
    <source>
        <dbReference type="Proteomes" id="UP000288351"/>
    </source>
</evidence>
<dbReference type="AlphaFoldDB" id="A0A401QS64"/>
<name>A0A401QS64_STRNR</name>
<evidence type="ECO:0000256" key="1">
    <source>
        <dbReference type="SAM" id="SignalP"/>
    </source>
</evidence>
<dbReference type="RefSeq" id="WP_016575295.1">
    <property type="nucleotide sequence ID" value="NZ_BHXC01000006.1"/>
</dbReference>
<proteinExistence type="predicted"/>
<dbReference type="EMBL" id="BHXC01000006">
    <property type="protein sequence ID" value="GCB88215.1"/>
    <property type="molecule type" value="Genomic_DNA"/>
</dbReference>
<feature type="signal peptide" evidence="1">
    <location>
        <begin position="1"/>
        <end position="27"/>
    </location>
</feature>
<reference evidence="2 3" key="1">
    <citation type="journal article" date="2019" name="Microbiol. Resour. Announc.">
        <title>Draft Genome Sequence of the Most Traditional epsilon-Poly-l-Lysine Producer, Streptomyces albulus NBRC14147.</title>
        <authorList>
            <person name="Yamanaka K."/>
            <person name="Hamano Y."/>
        </authorList>
    </citation>
    <scope>NUCLEOTIDE SEQUENCE [LARGE SCALE GENOMIC DNA]</scope>
    <source>
        <strain evidence="2 3">NBRC 14147</strain>
    </source>
</reference>
<accession>A0A401QS64</accession>
<gene>
    <name evidence="2" type="ORF">SALB_00884</name>
</gene>
<keyword evidence="1" id="KW-0732">Signal</keyword>
<organism evidence="2 3">
    <name type="scientific">Streptomyces noursei</name>
    <name type="common">Streptomyces albulus</name>
    <dbReference type="NCBI Taxonomy" id="1971"/>
    <lineage>
        <taxon>Bacteria</taxon>
        <taxon>Bacillati</taxon>
        <taxon>Actinomycetota</taxon>
        <taxon>Actinomycetes</taxon>
        <taxon>Kitasatosporales</taxon>
        <taxon>Streptomycetaceae</taxon>
        <taxon>Streptomyces</taxon>
    </lineage>
</organism>
<feature type="chain" id="PRO_5019465688" evidence="1">
    <location>
        <begin position="28"/>
        <end position="97"/>
    </location>
</feature>
<sequence>MRRLATTLGILGASIALTLGVTQSASAAAGTLLFNGQIFQNPAGCNRSEYPAETGLVSNWTDSIAYVYSDPSCQEFVGIAMPFTLVGVPHAWSVRYY</sequence>
<dbReference type="Proteomes" id="UP000288351">
    <property type="component" value="Unassembled WGS sequence"/>
</dbReference>
<protein>
    <submittedName>
        <fullName evidence="2">Uncharacterized protein</fullName>
    </submittedName>
</protein>
<comment type="caution">
    <text evidence="2">The sequence shown here is derived from an EMBL/GenBank/DDBJ whole genome shotgun (WGS) entry which is preliminary data.</text>
</comment>
<evidence type="ECO:0000313" key="2">
    <source>
        <dbReference type="EMBL" id="GCB88215.1"/>
    </source>
</evidence>